<dbReference type="AlphaFoldDB" id="V4H535"/>
<gene>
    <name evidence="1" type="ORF">PL2TA16_04117</name>
</gene>
<reference evidence="1 2" key="1">
    <citation type="submission" date="2013-07" db="EMBL/GenBank/DDBJ databases">
        <title>Draft genome sequence of Pseudoalteromonas luteoviolacea 2ta16.</title>
        <authorList>
            <person name="Allen E.E."/>
            <person name="Azam F."/>
            <person name="Podell S."/>
        </authorList>
    </citation>
    <scope>NUCLEOTIDE SEQUENCE [LARGE SCALE GENOMIC DNA]</scope>
    <source>
        <strain evidence="1 2">2ta16</strain>
    </source>
</reference>
<evidence type="ECO:0000313" key="2">
    <source>
        <dbReference type="Proteomes" id="UP000017820"/>
    </source>
</evidence>
<dbReference type="EMBL" id="AUSV01000045">
    <property type="protein sequence ID" value="ESP92611.1"/>
    <property type="molecule type" value="Genomic_DNA"/>
</dbReference>
<comment type="caution">
    <text evidence="1">The sequence shown here is derived from an EMBL/GenBank/DDBJ whole genome shotgun (WGS) entry which is preliminary data.</text>
</comment>
<sequence length="88" mass="9931">IHGYLSVAERWTDNLFYTSDDTDSDFVTHVTPGIRLSLPGTKEDLLAISTATTSPGGLTFDRLADPENRQFQAYLSYSPEMEFYHDHS</sequence>
<feature type="non-terminal residue" evidence="1">
    <location>
        <position position="1"/>
    </location>
</feature>
<organism evidence="1 2">
    <name type="scientific">Pseudoalteromonas luteoviolacea (strain 2ta16)</name>
    <dbReference type="NCBI Taxonomy" id="1353533"/>
    <lineage>
        <taxon>Bacteria</taxon>
        <taxon>Pseudomonadati</taxon>
        <taxon>Pseudomonadota</taxon>
        <taxon>Gammaproteobacteria</taxon>
        <taxon>Alteromonadales</taxon>
        <taxon>Pseudoalteromonadaceae</taxon>
        <taxon>Pseudoalteromonas</taxon>
    </lineage>
</organism>
<feature type="non-terminal residue" evidence="1">
    <location>
        <position position="88"/>
    </location>
</feature>
<dbReference type="RefSeq" id="WP_023399945.1">
    <property type="nucleotide sequence ID" value="NZ_AUSV01000045.1"/>
</dbReference>
<accession>V4H535</accession>
<dbReference type="Proteomes" id="UP000017820">
    <property type="component" value="Unassembled WGS sequence"/>
</dbReference>
<protein>
    <submittedName>
        <fullName evidence="1">Uncharacterized protein</fullName>
    </submittedName>
</protein>
<proteinExistence type="predicted"/>
<name>V4H535_PSEL2</name>
<evidence type="ECO:0000313" key="1">
    <source>
        <dbReference type="EMBL" id="ESP92611.1"/>
    </source>
</evidence>